<dbReference type="EMBL" id="BLAY01000048">
    <property type="protein sequence ID" value="GET38606.1"/>
    <property type="molecule type" value="Genomic_DNA"/>
</dbReference>
<dbReference type="PANTHER" id="PTHR34235">
    <property type="entry name" value="SLR1203 PROTEIN-RELATED"/>
    <property type="match status" value="1"/>
</dbReference>
<comment type="caution">
    <text evidence="1">The sequence shown here is derived from an EMBL/GenBank/DDBJ whole genome shotgun (WGS) entry which is preliminary data.</text>
</comment>
<dbReference type="InterPro" id="IPR002636">
    <property type="entry name" value="DUF29"/>
</dbReference>
<gene>
    <name evidence="1" type="ORF">MiSe_33640</name>
</gene>
<sequence length="150" mass="17576">MPSLKSDRQTLYETDYLKWIQTTAEKLRSQDYGNVDWDNLIEEIEDMGRSERRSLESNLIVVLLHLLKWQNISDRRSGSWEASIIEHRRRIKKAIQESPSLRPYLESILTESYTEAVKQAKAETGLPLETFPTECPYELIAVMDDEFLPQ</sequence>
<dbReference type="Pfam" id="PF01724">
    <property type="entry name" value="DUF29"/>
    <property type="match status" value="1"/>
</dbReference>
<name>A0AAV3XD65_9CYAN</name>
<reference evidence="1" key="1">
    <citation type="submission" date="2019-10" db="EMBL/GenBank/DDBJ databases">
        <title>Draft genome sequece of Microseira wollei NIES-4236.</title>
        <authorList>
            <person name="Yamaguchi H."/>
            <person name="Suzuki S."/>
            <person name="Kawachi M."/>
        </authorList>
    </citation>
    <scope>NUCLEOTIDE SEQUENCE</scope>
    <source>
        <strain evidence="1">NIES-4236</strain>
    </source>
</reference>
<evidence type="ECO:0008006" key="3">
    <source>
        <dbReference type="Google" id="ProtNLM"/>
    </source>
</evidence>
<dbReference type="AlphaFoldDB" id="A0AAV3XD65"/>
<dbReference type="Gene3D" id="1.20.1220.20">
    <property type="entry name" value="Uncharcterised protein PF01724"/>
    <property type="match status" value="1"/>
</dbReference>
<accession>A0AAV3XD65</accession>
<protein>
    <recommendedName>
        <fullName evidence="3">DUF29 domain-containing protein</fullName>
    </recommendedName>
</protein>
<dbReference type="Proteomes" id="UP001050975">
    <property type="component" value="Unassembled WGS sequence"/>
</dbReference>
<organism evidence="1 2">
    <name type="scientific">Microseira wollei NIES-4236</name>
    <dbReference type="NCBI Taxonomy" id="2530354"/>
    <lineage>
        <taxon>Bacteria</taxon>
        <taxon>Bacillati</taxon>
        <taxon>Cyanobacteriota</taxon>
        <taxon>Cyanophyceae</taxon>
        <taxon>Oscillatoriophycideae</taxon>
        <taxon>Aerosakkonematales</taxon>
        <taxon>Aerosakkonemataceae</taxon>
        <taxon>Microseira</taxon>
    </lineage>
</organism>
<evidence type="ECO:0000313" key="1">
    <source>
        <dbReference type="EMBL" id="GET38606.1"/>
    </source>
</evidence>
<dbReference type="RefSeq" id="WP_226582542.1">
    <property type="nucleotide sequence ID" value="NZ_BLAY01000048.1"/>
</dbReference>
<keyword evidence="2" id="KW-1185">Reference proteome</keyword>
<proteinExistence type="predicted"/>
<evidence type="ECO:0000313" key="2">
    <source>
        <dbReference type="Proteomes" id="UP001050975"/>
    </source>
</evidence>